<evidence type="ECO:0000313" key="7">
    <source>
        <dbReference type="Proteomes" id="UP000190787"/>
    </source>
</evidence>
<accession>A0ABX3MUZ8</accession>
<gene>
    <name evidence="6" type="ORF">BMI91_13625</name>
</gene>
<dbReference type="Proteomes" id="UP000190787">
    <property type="component" value="Unassembled WGS sequence"/>
</dbReference>
<evidence type="ECO:0000256" key="2">
    <source>
        <dbReference type="ARBA" id="ARBA00022692"/>
    </source>
</evidence>
<dbReference type="PANTHER" id="PTHR30168">
    <property type="entry name" value="PUTATIVE MEMBRANE PROTEIN YPFJ"/>
    <property type="match status" value="1"/>
</dbReference>
<keyword evidence="4 5" id="KW-0472">Membrane</keyword>
<dbReference type="EMBL" id="MPZV01000003">
    <property type="protein sequence ID" value="OOY23519.1"/>
    <property type="molecule type" value="Genomic_DNA"/>
</dbReference>
<feature type="transmembrane region" description="Helical" evidence="5">
    <location>
        <begin position="21"/>
        <end position="45"/>
    </location>
</feature>
<dbReference type="PANTHER" id="PTHR30168:SF0">
    <property type="entry name" value="INNER MEMBRANE PROTEIN"/>
    <property type="match status" value="1"/>
</dbReference>
<name>A0ABX3MUZ8_9RHOB</name>
<keyword evidence="3 5" id="KW-1133">Transmembrane helix</keyword>
<evidence type="ECO:0008006" key="8">
    <source>
        <dbReference type="Google" id="ProtNLM"/>
    </source>
</evidence>
<dbReference type="InterPro" id="IPR007343">
    <property type="entry name" value="Uncharacterised_pept_Zn_put"/>
</dbReference>
<dbReference type="RefSeq" id="WP_078605423.1">
    <property type="nucleotide sequence ID" value="NZ_MPZV01000003.1"/>
</dbReference>
<sequence length="288" mass="30895">MQWRGRRGSRNIEDRRAQRRAGGGAIRLGGGGLGVVAIVVVAYFLGIDLTPLLDGGSGGSGQVVTQSGELSDREKAMGDFVSVTLADTEEVWQGVFESELGRQYDPAVLVLYSGITQSPCGNASGATGPFYCPGDQKVYLDTAFFDTLSQQLGARGDFAAAYVVAHEVAHHVQDELGILGKVNEVRAQSSEAQSNALSVRIELQADCFSGIWARRAEDQIGAIEPGDISEAMNAAAQIGDDTLQREAGRVPMPDSFTHGSSAQRQRWFERGYQSGDLKQCDTFSTRNL</sequence>
<keyword evidence="2 5" id="KW-0812">Transmembrane</keyword>
<evidence type="ECO:0000256" key="5">
    <source>
        <dbReference type="SAM" id="Phobius"/>
    </source>
</evidence>
<reference evidence="6 7" key="1">
    <citation type="submission" date="2016-11" db="EMBL/GenBank/DDBJ databases">
        <title>A multilocus sequence analysis scheme for characterization of bacteria in the genus Thioclava.</title>
        <authorList>
            <person name="Liu Y."/>
            <person name="Shao Z."/>
        </authorList>
    </citation>
    <scope>NUCLEOTIDE SEQUENCE [LARGE SCALE GENOMIC DNA]</scope>
    <source>
        <strain evidence="6 7">TAW-CT134</strain>
    </source>
</reference>
<keyword evidence="7" id="KW-1185">Reference proteome</keyword>
<organism evidence="6 7">
    <name type="scientific">Thioclava sediminum</name>
    <dbReference type="NCBI Taxonomy" id="1915319"/>
    <lineage>
        <taxon>Bacteria</taxon>
        <taxon>Pseudomonadati</taxon>
        <taxon>Pseudomonadota</taxon>
        <taxon>Alphaproteobacteria</taxon>
        <taxon>Rhodobacterales</taxon>
        <taxon>Paracoccaceae</taxon>
        <taxon>Thioclava</taxon>
    </lineage>
</organism>
<comment type="caution">
    <text evidence="6">The sequence shown here is derived from an EMBL/GenBank/DDBJ whole genome shotgun (WGS) entry which is preliminary data.</text>
</comment>
<comment type="subcellular location">
    <subcellularLocation>
        <location evidence="1">Membrane</location>
        <topology evidence="1">Single-pass membrane protein</topology>
    </subcellularLocation>
</comment>
<proteinExistence type="predicted"/>
<evidence type="ECO:0000313" key="6">
    <source>
        <dbReference type="EMBL" id="OOY23519.1"/>
    </source>
</evidence>
<evidence type="ECO:0000256" key="1">
    <source>
        <dbReference type="ARBA" id="ARBA00004167"/>
    </source>
</evidence>
<protein>
    <recommendedName>
        <fullName evidence="8">Neutral zinc metallopeptidase</fullName>
    </recommendedName>
</protein>
<dbReference type="Pfam" id="PF04228">
    <property type="entry name" value="Zn_peptidase"/>
    <property type="match status" value="1"/>
</dbReference>
<evidence type="ECO:0000256" key="4">
    <source>
        <dbReference type="ARBA" id="ARBA00023136"/>
    </source>
</evidence>
<evidence type="ECO:0000256" key="3">
    <source>
        <dbReference type="ARBA" id="ARBA00022989"/>
    </source>
</evidence>